<feature type="compositionally biased region" description="Basic and acidic residues" evidence="1">
    <location>
        <begin position="174"/>
        <end position="199"/>
    </location>
</feature>
<evidence type="ECO:0000313" key="2">
    <source>
        <dbReference type="EMBL" id="CAB0007442.1"/>
    </source>
</evidence>
<feature type="non-terminal residue" evidence="2">
    <location>
        <position position="363"/>
    </location>
</feature>
<gene>
    <name evidence="2" type="ORF">NTEN_LOCUS12723</name>
</gene>
<feature type="compositionally biased region" description="Polar residues" evidence="1">
    <location>
        <begin position="292"/>
        <end position="303"/>
    </location>
</feature>
<feature type="region of interest" description="Disordered" evidence="1">
    <location>
        <begin position="17"/>
        <end position="45"/>
    </location>
</feature>
<protein>
    <submittedName>
        <fullName evidence="2">Uncharacterized protein</fullName>
    </submittedName>
</protein>
<proteinExistence type="predicted"/>
<feature type="region of interest" description="Disordered" evidence="1">
    <location>
        <begin position="269"/>
        <end position="303"/>
    </location>
</feature>
<sequence length="363" mass="40361">MELYICESSGWSDLLKKQPGLDSNGSGEGSDSCHHFTKPNTGFSRESIPSWPGAILRARRSGNNGYTDTGTVWTCRATWKGYRSEWSPRPPCSGDYQINLHHFTTRLPCTEPRDQSPLLPQQLTSSSARSSFFSHPVHLFSKDVKRTERTIYKRRRAGWNSSALVSVADSRTSGADRRGNTRPKERKPVGEQHLPRDAEAQVGGRSEATDTGSWREQVRARWGEGDHAPGPRLAPARATFWNWTSLPLLNALGSLQVFRRHLPSPTCHCRSPRSLQQQKHTIPPITRPTALTPCSQTTSSGPSMENSIEFENWDLKLFVTNALDCGTVRTKTLNCGCARHSGSWSRPAIATSPRERGHHGVPA</sequence>
<name>A0A6H5GTU1_9HEMI</name>
<dbReference type="EMBL" id="CADCXU010019073">
    <property type="protein sequence ID" value="CAB0007442.1"/>
    <property type="molecule type" value="Genomic_DNA"/>
</dbReference>
<keyword evidence="3" id="KW-1185">Reference proteome</keyword>
<accession>A0A6H5GTU1</accession>
<evidence type="ECO:0000313" key="3">
    <source>
        <dbReference type="Proteomes" id="UP000479000"/>
    </source>
</evidence>
<reference evidence="2 3" key="1">
    <citation type="submission" date="2020-02" db="EMBL/GenBank/DDBJ databases">
        <authorList>
            <person name="Ferguson B K."/>
        </authorList>
    </citation>
    <scope>NUCLEOTIDE SEQUENCE [LARGE SCALE GENOMIC DNA]</scope>
</reference>
<dbReference type="AlphaFoldDB" id="A0A6H5GTU1"/>
<dbReference type="Proteomes" id="UP000479000">
    <property type="component" value="Unassembled WGS sequence"/>
</dbReference>
<evidence type="ECO:0000256" key="1">
    <source>
        <dbReference type="SAM" id="MobiDB-lite"/>
    </source>
</evidence>
<feature type="region of interest" description="Disordered" evidence="1">
    <location>
        <begin position="166"/>
        <end position="214"/>
    </location>
</feature>
<feature type="region of interest" description="Disordered" evidence="1">
    <location>
        <begin position="344"/>
        <end position="363"/>
    </location>
</feature>
<organism evidence="2 3">
    <name type="scientific">Nesidiocoris tenuis</name>
    <dbReference type="NCBI Taxonomy" id="355587"/>
    <lineage>
        <taxon>Eukaryota</taxon>
        <taxon>Metazoa</taxon>
        <taxon>Ecdysozoa</taxon>
        <taxon>Arthropoda</taxon>
        <taxon>Hexapoda</taxon>
        <taxon>Insecta</taxon>
        <taxon>Pterygota</taxon>
        <taxon>Neoptera</taxon>
        <taxon>Paraneoptera</taxon>
        <taxon>Hemiptera</taxon>
        <taxon>Heteroptera</taxon>
        <taxon>Panheteroptera</taxon>
        <taxon>Cimicomorpha</taxon>
        <taxon>Miridae</taxon>
        <taxon>Dicyphina</taxon>
        <taxon>Nesidiocoris</taxon>
    </lineage>
</organism>